<dbReference type="InterPro" id="IPR001789">
    <property type="entry name" value="Sig_transdc_resp-reg_receiver"/>
</dbReference>
<comment type="caution">
    <text evidence="2">Lacks conserved residue(s) required for the propagation of feature annotation.</text>
</comment>
<evidence type="ECO:0000313" key="4">
    <source>
        <dbReference type="EMBL" id="MCL7050703.1"/>
    </source>
</evidence>
<protein>
    <recommendedName>
        <fullName evidence="3">Response regulatory domain-containing protein</fullName>
    </recommendedName>
</protein>
<dbReference type="EMBL" id="JAJJMA010330732">
    <property type="protein sequence ID" value="MCL7050703.1"/>
    <property type="molecule type" value="Genomic_DNA"/>
</dbReference>
<dbReference type="PANTHER" id="PTHR43874:SF67">
    <property type="entry name" value="TWO-COMPONENT RESPONSE REGULATOR ARR2"/>
    <property type="match status" value="1"/>
</dbReference>
<dbReference type="Proteomes" id="UP001177140">
    <property type="component" value="Unassembled WGS sequence"/>
</dbReference>
<gene>
    <name evidence="4" type="ORF">MKW94_019128</name>
</gene>
<reference evidence="4" key="1">
    <citation type="submission" date="2022-03" db="EMBL/GenBank/DDBJ databases">
        <title>A functionally conserved STORR gene fusion in Papaver species that diverged 16.8 million years ago.</title>
        <authorList>
            <person name="Catania T."/>
        </authorList>
    </citation>
    <scope>NUCLEOTIDE SEQUENCE</scope>
    <source>
        <strain evidence="4">S-191538</strain>
    </source>
</reference>
<evidence type="ECO:0000259" key="3">
    <source>
        <dbReference type="PROSITE" id="PS50110"/>
    </source>
</evidence>
<dbReference type="PROSITE" id="PS50110">
    <property type="entry name" value="RESPONSE_REGULATORY"/>
    <property type="match status" value="1"/>
</dbReference>
<dbReference type="AlphaFoldDB" id="A0AA41W0C6"/>
<dbReference type="GO" id="GO:0009736">
    <property type="term" value="P:cytokinin-activated signaling pathway"/>
    <property type="evidence" value="ECO:0007669"/>
    <property type="project" value="InterPro"/>
</dbReference>
<comment type="caution">
    <text evidence="4">The sequence shown here is derived from an EMBL/GenBank/DDBJ whole genome shotgun (WGS) entry which is preliminary data.</text>
</comment>
<evidence type="ECO:0000256" key="1">
    <source>
        <dbReference type="ARBA" id="ARBA00023012"/>
    </source>
</evidence>
<dbReference type="PANTHER" id="PTHR43874">
    <property type="entry name" value="TWO-COMPONENT RESPONSE REGULATOR"/>
    <property type="match status" value="1"/>
</dbReference>
<dbReference type="InterPro" id="IPR011006">
    <property type="entry name" value="CheY-like_superfamily"/>
</dbReference>
<sequence>MVSSNGYIEEYPPGFKGLRLMDKSKSSKEEYPAVSIDSMISTMRNEEGYPDGLKVLVVDENVEFLDQLKTMLQECNYIGIMCSSASEALSMLGDKSRKFDIIVMAILDNDKEGFKQIQQFAREADLPIRYLLPKDTSALDAETIDLLGENFCKLSKPICLRSVQCLWFPVAKKREDYIRKLVKAGLIDFWEGSAISKLLYSRWGDDGSLKKLVELIQKVEEEGEDSKNVEVEEHDTSLLPNKKPKIQKGEDHMDVKVEEHHTSLFLNRKPKIPWVASDLHGEFLLAVAQLGSHKADAAKILELMNFPSGLTRKLVDIHLKEYQFLRQNFAGGHPSKMPFDEVPVSLCARSSCFKDGVNFWRTYCGSYDAV</sequence>
<accession>A0AA41W0C6</accession>
<keyword evidence="1" id="KW-0902">Two-component regulatory system</keyword>
<evidence type="ECO:0000256" key="2">
    <source>
        <dbReference type="PROSITE-ProRule" id="PRU00169"/>
    </source>
</evidence>
<dbReference type="GO" id="GO:0000160">
    <property type="term" value="P:phosphorelay signal transduction system"/>
    <property type="evidence" value="ECO:0007669"/>
    <property type="project" value="UniProtKB-KW"/>
</dbReference>
<dbReference type="InterPro" id="IPR045279">
    <property type="entry name" value="ARR-like"/>
</dbReference>
<name>A0AA41W0C6_PAPNU</name>
<dbReference type="Gene3D" id="1.10.10.60">
    <property type="entry name" value="Homeodomain-like"/>
    <property type="match status" value="1"/>
</dbReference>
<dbReference type="SUPFAM" id="SSF52172">
    <property type="entry name" value="CheY-like"/>
    <property type="match status" value="1"/>
</dbReference>
<keyword evidence="5" id="KW-1185">Reference proteome</keyword>
<evidence type="ECO:0000313" key="5">
    <source>
        <dbReference type="Proteomes" id="UP001177140"/>
    </source>
</evidence>
<organism evidence="4 5">
    <name type="scientific">Papaver nudicaule</name>
    <name type="common">Iceland poppy</name>
    <dbReference type="NCBI Taxonomy" id="74823"/>
    <lineage>
        <taxon>Eukaryota</taxon>
        <taxon>Viridiplantae</taxon>
        <taxon>Streptophyta</taxon>
        <taxon>Embryophyta</taxon>
        <taxon>Tracheophyta</taxon>
        <taxon>Spermatophyta</taxon>
        <taxon>Magnoliopsida</taxon>
        <taxon>Ranunculales</taxon>
        <taxon>Papaveraceae</taxon>
        <taxon>Papaveroideae</taxon>
        <taxon>Papaver</taxon>
    </lineage>
</organism>
<proteinExistence type="predicted"/>
<feature type="domain" description="Response regulatory" evidence="3">
    <location>
        <begin position="54"/>
        <end position="171"/>
    </location>
</feature>
<dbReference type="Gene3D" id="3.40.50.2300">
    <property type="match status" value="1"/>
</dbReference>